<evidence type="ECO:0000256" key="2">
    <source>
        <dbReference type="ARBA" id="ARBA00008038"/>
    </source>
</evidence>
<evidence type="ECO:0000313" key="11">
    <source>
        <dbReference type="Proteomes" id="UP000183952"/>
    </source>
</evidence>
<feature type="transmembrane region" description="Helical" evidence="8">
    <location>
        <begin position="38"/>
        <end position="55"/>
    </location>
</feature>
<reference evidence="10 11" key="1">
    <citation type="submission" date="2016-11" db="EMBL/GenBank/DDBJ databases">
        <authorList>
            <person name="Jaros S."/>
            <person name="Januszkiewicz K."/>
            <person name="Wedrychowicz H."/>
        </authorList>
    </citation>
    <scope>NUCLEOTIDE SEQUENCE [LARGE SCALE GENOMIC DNA]</scope>
    <source>
        <strain evidence="10 11">DSM 3090</strain>
    </source>
</reference>
<dbReference type="InterPro" id="IPR047055">
    <property type="entry name" value="MotA-like"/>
</dbReference>
<sequence length="267" mass="29419">MKKSDITTGIGLLLGIVLLLWGMTSELGLKIFWDLQSLAITVGGSFAAVLITYSLNDVKLLFKVLPQSFKSPAMNSGQIIKRFGDLSQKARREGLLSLEDEITNVDNEFMKKGLQMVVDGIEPEVIRDILELEIDELESRHNFNSKILMAWATFAPAFGMVGTLIGLIQMLANMQDQAGLASGMAKALITTFYGSLIANLILIPMGNNLDIKTEQETANMSMMLEGILAIQSGVNPRIVEEKLMGYLSPKERLEFRKSSEAEVTENV</sequence>
<name>A0A1M6LA20_9CLOT</name>
<dbReference type="STRING" id="1121331.SAMN02745248_00680"/>
<evidence type="ECO:0000256" key="6">
    <source>
        <dbReference type="ARBA" id="ARBA00022989"/>
    </source>
</evidence>
<evidence type="ECO:0000256" key="3">
    <source>
        <dbReference type="ARBA" id="ARBA00022448"/>
    </source>
</evidence>
<comment type="subcellular location">
    <subcellularLocation>
        <location evidence="1">Cell membrane</location>
        <topology evidence="1">Multi-pass membrane protein</topology>
    </subcellularLocation>
</comment>
<keyword evidence="5 8" id="KW-0812">Transmembrane</keyword>
<dbReference type="GO" id="GO:0006935">
    <property type="term" value="P:chemotaxis"/>
    <property type="evidence" value="ECO:0007669"/>
    <property type="project" value="InterPro"/>
</dbReference>
<dbReference type="GO" id="GO:0005886">
    <property type="term" value="C:plasma membrane"/>
    <property type="evidence" value="ECO:0007669"/>
    <property type="project" value="UniProtKB-SubCell"/>
</dbReference>
<evidence type="ECO:0000256" key="5">
    <source>
        <dbReference type="ARBA" id="ARBA00022692"/>
    </source>
</evidence>
<evidence type="ECO:0000259" key="9">
    <source>
        <dbReference type="Pfam" id="PF01618"/>
    </source>
</evidence>
<dbReference type="PROSITE" id="PS01307">
    <property type="entry name" value="MOTA"/>
    <property type="match status" value="1"/>
</dbReference>
<keyword evidence="4" id="KW-1003">Cell membrane</keyword>
<keyword evidence="3" id="KW-0813">Transport</keyword>
<feature type="domain" description="MotA/TolQ/ExbB proton channel" evidence="9">
    <location>
        <begin position="103"/>
        <end position="221"/>
    </location>
</feature>
<dbReference type="PANTHER" id="PTHR30433:SF2">
    <property type="entry name" value="MOTILITY PROTEIN A"/>
    <property type="match status" value="1"/>
</dbReference>
<evidence type="ECO:0000256" key="1">
    <source>
        <dbReference type="ARBA" id="ARBA00004651"/>
    </source>
</evidence>
<dbReference type="Proteomes" id="UP000183952">
    <property type="component" value="Unassembled WGS sequence"/>
</dbReference>
<gene>
    <name evidence="10" type="ORF">SAMN02745248_00680</name>
</gene>
<evidence type="ECO:0000256" key="8">
    <source>
        <dbReference type="SAM" id="Phobius"/>
    </source>
</evidence>
<keyword evidence="6 8" id="KW-1133">Transmembrane helix</keyword>
<protein>
    <submittedName>
        <fullName evidence="10">Chemotaxis protein MotA</fullName>
    </submittedName>
</protein>
<evidence type="ECO:0000313" key="10">
    <source>
        <dbReference type="EMBL" id="SHJ68003.1"/>
    </source>
</evidence>
<feature type="transmembrane region" description="Helical" evidence="8">
    <location>
        <begin position="148"/>
        <end position="172"/>
    </location>
</feature>
<dbReference type="OrthoDB" id="9806929at2"/>
<evidence type="ECO:0000256" key="4">
    <source>
        <dbReference type="ARBA" id="ARBA00022475"/>
    </source>
</evidence>
<dbReference type="PANTHER" id="PTHR30433">
    <property type="entry name" value="CHEMOTAXIS PROTEIN MOTA"/>
    <property type="match status" value="1"/>
</dbReference>
<dbReference type="EMBL" id="FRAD01000005">
    <property type="protein sequence ID" value="SHJ68003.1"/>
    <property type="molecule type" value="Genomic_DNA"/>
</dbReference>
<dbReference type="AlphaFoldDB" id="A0A1M6LA20"/>
<keyword evidence="7 8" id="KW-0472">Membrane</keyword>
<accession>A0A1M6LA20</accession>
<feature type="transmembrane region" description="Helical" evidence="8">
    <location>
        <begin position="184"/>
        <end position="203"/>
    </location>
</feature>
<dbReference type="Pfam" id="PF01618">
    <property type="entry name" value="MotA_ExbB"/>
    <property type="match status" value="1"/>
</dbReference>
<proteinExistence type="inferred from homology"/>
<evidence type="ECO:0000256" key="7">
    <source>
        <dbReference type="ARBA" id="ARBA00023136"/>
    </source>
</evidence>
<dbReference type="GO" id="GO:0071978">
    <property type="term" value="P:bacterial-type flagellum-dependent swarming motility"/>
    <property type="evidence" value="ECO:0007669"/>
    <property type="project" value="InterPro"/>
</dbReference>
<organism evidence="10 11">
    <name type="scientific">Hathewaya proteolytica DSM 3090</name>
    <dbReference type="NCBI Taxonomy" id="1121331"/>
    <lineage>
        <taxon>Bacteria</taxon>
        <taxon>Bacillati</taxon>
        <taxon>Bacillota</taxon>
        <taxon>Clostridia</taxon>
        <taxon>Eubacteriales</taxon>
        <taxon>Clostridiaceae</taxon>
        <taxon>Hathewaya</taxon>
    </lineage>
</organism>
<comment type="similarity">
    <text evidence="2">Belongs to the MotA family.</text>
</comment>
<dbReference type="RefSeq" id="WP_072902349.1">
    <property type="nucleotide sequence ID" value="NZ_FRAD01000005.1"/>
</dbReference>
<dbReference type="InterPro" id="IPR002898">
    <property type="entry name" value="MotA_ExbB_proton_chnl"/>
</dbReference>
<keyword evidence="11" id="KW-1185">Reference proteome</keyword>
<dbReference type="InterPro" id="IPR000540">
    <property type="entry name" value="Flag_MotA_CS"/>
</dbReference>